<keyword evidence="2" id="KW-1185">Reference proteome</keyword>
<reference evidence="1 2" key="1">
    <citation type="submission" date="2021-06" db="EMBL/GenBank/DDBJ databases">
        <authorList>
            <person name="Palmer J.M."/>
        </authorList>
    </citation>
    <scope>NUCLEOTIDE SEQUENCE [LARGE SCALE GENOMIC DNA]</scope>
    <source>
        <strain evidence="1 2">GA_2019</strain>
        <tissue evidence="1">Muscle</tissue>
    </source>
</reference>
<accession>A0ABV0PBC2</accession>
<dbReference type="Proteomes" id="UP001476798">
    <property type="component" value="Unassembled WGS sequence"/>
</dbReference>
<dbReference type="EMBL" id="JAHRIO010070144">
    <property type="protein sequence ID" value="MEQ2180733.1"/>
    <property type="molecule type" value="Genomic_DNA"/>
</dbReference>
<proteinExistence type="predicted"/>
<comment type="caution">
    <text evidence="1">The sequence shown here is derived from an EMBL/GenBank/DDBJ whole genome shotgun (WGS) entry which is preliminary data.</text>
</comment>
<name>A0ABV0PBC2_9TELE</name>
<evidence type="ECO:0000313" key="1">
    <source>
        <dbReference type="EMBL" id="MEQ2180733.1"/>
    </source>
</evidence>
<evidence type="ECO:0000313" key="2">
    <source>
        <dbReference type="Proteomes" id="UP001476798"/>
    </source>
</evidence>
<protein>
    <submittedName>
        <fullName evidence="1">Uncharacterized protein</fullName>
    </submittedName>
</protein>
<gene>
    <name evidence="1" type="ORF">GOODEAATRI_004258</name>
</gene>
<sequence>MLFRTTFSQLSSPPTFPRLEHSERRIWAHSSPYDPGSSLVLSDSGFSTGFSSEDHGRRLTLGWPDVFWVIENPVMTHSQFSSRGRQICTSIILVFQRVQDGIDSPFGRVTGPQHHRSFAVLNSGPQEQFHFIIPCFPVDPPGVLGAEKLNLSLICSKLTVLVKVPGGFVCSGGRTEKKLFPKLPPKQSVSL</sequence>
<organism evidence="1 2">
    <name type="scientific">Goodea atripinnis</name>
    <dbReference type="NCBI Taxonomy" id="208336"/>
    <lineage>
        <taxon>Eukaryota</taxon>
        <taxon>Metazoa</taxon>
        <taxon>Chordata</taxon>
        <taxon>Craniata</taxon>
        <taxon>Vertebrata</taxon>
        <taxon>Euteleostomi</taxon>
        <taxon>Actinopterygii</taxon>
        <taxon>Neopterygii</taxon>
        <taxon>Teleostei</taxon>
        <taxon>Neoteleostei</taxon>
        <taxon>Acanthomorphata</taxon>
        <taxon>Ovalentaria</taxon>
        <taxon>Atherinomorphae</taxon>
        <taxon>Cyprinodontiformes</taxon>
        <taxon>Goodeidae</taxon>
        <taxon>Goodea</taxon>
    </lineage>
</organism>